<comment type="caution">
    <text evidence="1">The sequence shown here is derived from an EMBL/GenBank/DDBJ whole genome shotgun (WGS) entry which is preliminary data.</text>
</comment>
<dbReference type="AlphaFoldDB" id="A0A9W4T0L2"/>
<evidence type="ECO:0000313" key="2">
    <source>
        <dbReference type="Proteomes" id="UP001153678"/>
    </source>
</evidence>
<dbReference type="EMBL" id="CAMKVN010003978">
    <property type="protein sequence ID" value="CAI2186032.1"/>
    <property type="molecule type" value="Genomic_DNA"/>
</dbReference>
<feature type="non-terminal residue" evidence="1">
    <location>
        <position position="164"/>
    </location>
</feature>
<dbReference type="Proteomes" id="UP001153678">
    <property type="component" value="Unassembled WGS sequence"/>
</dbReference>
<dbReference type="OrthoDB" id="10574590at2759"/>
<evidence type="ECO:0000313" key="1">
    <source>
        <dbReference type="EMBL" id="CAI2186032.1"/>
    </source>
</evidence>
<organism evidence="1 2">
    <name type="scientific">Funneliformis geosporum</name>
    <dbReference type="NCBI Taxonomy" id="1117311"/>
    <lineage>
        <taxon>Eukaryota</taxon>
        <taxon>Fungi</taxon>
        <taxon>Fungi incertae sedis</taxon>
        <taxon>Mucoromycota</taxon>
        <taxon>Glomeromycotina</taxon>
        <taxon>Glomeromycetes</taxon>
        <taxon>Glomerales</taxon>
        <taxon>Glomeraceae</taxon>
        <taxon>Funneliformis</taxon>
    </lineage>
</organism>
<keyword evidence="2" id="KW-1185">Reference proteome</keyword>
<gene>
    <name evidence="1" type="ORF">FWILDA_LOCUS12373</name>
</gene>
<name>A0A9W4T0L2_9GLOM</name>
<accession>A0A9W4T0L2</accession>
<protein>
    <submittedName>
        <fullName evidence="1">561_t:CDS:1</fullName>
    </submittedName>
</protein>
<sequence>MFKGFTENQKKIFEAKNQSASEFIFSLADLELVEINENRRKCRLLSNELSQKLHQIYSEGKSGYIPPIKFIDFESRSCGLADFPGNFHFIFSYDWWLLVNKKSVQENSEILSNGTLKFKFFVNPGCGLTVFSANYDYNFANQKFLEFTQARSSSLQEIQNTIQN</sequence>
<proteinExistence type="predicted"/>
<reference evidence="1" key="1">
    <citation type="submission" date="2022-08" db="EMBL/GenBank/DDBJ databases">
        <authorList>
            <person name="Kallberg Y."/>
            <person name="Tangrot J."/>
            <person name="Rosling A."/>
        </authorList>
    </citation>
    <scope>NUCLEOTIDE SEQUENCE</scope>
    <source>
        <strain evidence="1">Wild A</strain>
    </source>
</reference>